<dbReference type="CDD" id="cd06261">
    <property type="entry name" value="TM_PBP2"/>
    <property type="match status" value="2"/>
</dbReference>
<accession>A0A2G5K2D5</accession>
<organism evidence="9 10">
    <name type="scientific">Paramylibacter kogurei</name>
    <dbReference type="NCBI Taxonomy" id="1889778"/>
    <lineage>
        <taxon>Bacteria</taxon>
        <taxon>Pseudomonadati</taxon>
        <taxon>Pseudomonadota</taxon>
        <taxon>Alphaproteobacteria</taxon>
        <taxon>Rhodobacterales</taxon>
        <taxon>Paracoccaceae</taxon>
        <taxon>Paramylibacter</taxon>
    </lineage>
</organism>
<keyword evidence="4 7" id="KW-0812">Transmembrane</keyword>
<evidence type="ECO:0000256" key="1">
    <source>
        <dbReference type="ARBA" id="ARBA00004651"/>
    </source>
</evidence>
<feature type="transmembrane region" description="Helical" evidence="7">
    <location>
        <begin position="454"/>
        <end position="476"/>
    </location>
</feature>
<dbReference type="Proteomes" id="UP000231516">
    <property type="component" value="Unassembled WGS sequence"/>
</dbReference>
<feature type="transmembrane region" description="Helical" evidence="7">
    <location>
        <begin position="12"/>
        <end position="35"/>
    </location>
</feature>
<dbReference type="InterPro" id="IPR035906">
    <property type="entry name" value="MetI-like_sf"/>
</dbReference>
<evidence type="ECO:0000256" key="4">
    <source>
        <dbReference type="ARBA" id="ARBA00022692"/>
    </source>
</evidence>
<dbReference type="RefSeq" id="WP_099594456.1">
    <property type="nucleotide sequence ID" value="NZ_MDGM01000014.1"/>
</dbReference>
<dbReference type="PANTHER" id="PTHR30183:SF9">
    <property type="entry name" value="THIAMINE TRANSPORT SYSTEM PERMEASE PROTEIN THIP"/>
    <property type="match status" value="1"/>
</dbReference>
<comment type="caution">
    <text evidence="9">The sequence shown here is derived from an EMBL/GenBank/DDBJ whole genome shotgun (WGS) entry which is preliminary data.</text>
</comment>
<keyword evidence="2" id="KW-0813">Transport</keyword>
<evidence type="ECO:0000259" key="8">
    <source>
        <dbReference type="PROSITE" id="PS50928"/>
    </source>
</evidence>
<dbReference type="PROSITE" id="PS50928">
    <property type="entry name" value="ABC_TM1"/>
    <property type="match status" value="2"/>
</dbReference>
<keyword evidence="6 7" id="KW-0472">Membrane</keyword>
<feature type="transmembrane region" description="Helical" evidence="7">
    <location>
        <begin position="362"/>
        <end position="386"/>
    </location>
</feature>
<proteinExistence type="predicted"/>
<feature type="transmembrane region" description="Helical" evidence="7">
    <location>
        <begin position="86"/>
        <end position="111"/>
    </location>
</feature>
<dbReference type="Gene3D" id="1.10.3720.10">
    <property type="entry name" value="MetI-like"/>
    <property type="match status" value="2"/>
</dbReference>
<protein>
    <submittedName>
        <fullName evidence="9">Thiamine/thiamine pyrophosphate ABC transporter permease ThiP</fullName>
    </submittedName>
</protein>
<dbReference type="AlphaFoldDB" id="A0A2G5K2D5"/>
<evidence type="ECO:0000313" key="10">
    <source>
        <dbReference type="Proteomes" id="UP000231516"/>
    </source>
</evidence>
<evidence type="ECO:0000313" key="9">
    <source>
        <dbReference type="EMBL" id="PIB23173.1"/>
    </source>
</evidence>
<keyword evidence="10" id="KW-1185">Reference proteome</keyword>
<feature type="transmembrane region" description="Helical" evidence="7">
    <location>
        <begin position="131"/>
        <end position="154"/>
    </location>
</feature>
<dbReference type="EMBL" id="MDGM01000014">
    <property type="protein sequence ID" value="PIB23173.1"/>
    <property type="molecule type" value="Genomic_DNA"/>
</dbReference>
<comment type="subcellular location">
    <subcellularLocation>
        <location evidence="1">Cell membrane</location>
        <topology evidence="1">Multi-pass membrane protein</topology>
    </subcellularLocation>
</comment>
<feature type="transmembrane region" description="Helical" evidence="7">
    <location>
        <begin position="238"/>
        <end position="260"/>
    </location>
</feature>
<feature type="transmembrane region" description="Helical" evidence="7">
    <location>
        <begin position="55"/>
        <end position="74"/>
    </location>
</feature>
<dbReference type="OrthoDB" id="7066776at2"/>
<feature type="domain" description="ABC transmembrane type-1" evidence="8">
    <location>
        <begin position="324"/>
        <end position="517"/>
    </location>
</feature>
<dbReference type="GO" id="GO:0005886">
    <property type="term" value="C:plasma membrane"/>
    <property type="evidence" value="ECO:0007669"/>
    <property type="project" value="UniProtKB-SubCell"/>
</dbReference>
<evidence type="ECO:0000256" key="2">
    <source>
        <dbReference type="ARBA" id="ARBA00022448"/>
    </source>
</evidence>
<keyword evidence="3" id="KW-1003">Cell membrane</keyword>
<evidence type="ECO:0000256" key="6">
    <source>
        <dbReference type="ARBA" id="ARBA00023136"/>
    </source>
</evidence>
<keyword evidence="5 7" id="KW-1133">Transmembrane helix</keyword>
<reference evidence="9 10" key="1">
    <citation type="submission" date="2016-08" db="EMBL/GenBank/DDBJ databases">
        <title>Draft genome of Amylibacter sp. strain 4G11.</title>
        <authorList>
            <person name="Wong S.-K."/>
            <person name="Hamasaki K."/>
            <person name="Yoshizawa S."/>
        </authorList>
    </citation>
    <scope>NUCLEOTIDE SEQUENCE [LARGE SCALE GENOMIC DNA]</scope>
    <source>
        <strain evidence="9 10">4G11</strain>
    </source>
</reference>
<feature type="transmembrane region" description="Helical" evidence="7">
    <location>
        <begin position="392"/>
        <end position="413"/>
    </location>
</feature>
<dbReference type="SUPFAM" id="SSF161098">
    <property type="entry name" value="MetI-like"/>
    <property type="match status" value="2"/>
</dbReference>
<feature type="transmembrane region" description="Helical" evidence="7">
    <location>
        <begin position="496"/>
        <end position="517"/>
    </location>
</feature>
<dbReference type="PANTHER" id="PTHR30183">
    <property type="entry name" value="MOLYBDENUM TRANSPORT SYSTEM PERMEASE PROTEIN MODB"/>
    <property type="match status" value="1"/>
</dbReference>
<gene>
    <name evidence="9" type="ORF">BFP76_09140</name>
</gene>
<evidence type="ECO:0000256" key="5">
    <source>
        <dbReference type="ARBA" id="ARBA00022989"/>
    </source>
</evidence>
<dbReference type="InterPro" id="IPR000515">
    <property type="entry name" value="MetI-like"/>
</dbReference>
<feature type="transmembrane region" description="Helical" evidence="7">
    <location>
        <begin position="327"/>
        <end position="350"/>
    </location>
</feature>
<name>A0A2G5K2D5_9RHOB</name>
<dbReference type="GO" id="GO:0055085">
    <property type="term" value="P:transmembrane transport"/>
    <property type="evidence" value="ECO:0007669"/>
    <property type="project" value="InterPro"/>
</dbReference>
<evidence type="ECO:0000256" key="7">
    <source>
        <dbReference type="SAM" id="Phobius"/>
    </source>
</evidence>
<feature type="transmembrane region" description="Helical" evidence="7">
    <location>
        <begin position="281"/>
        <end position="307"/>
    </location>
</feature>
<feature type="domain" description="ABC transmembrane type-1" evidence="8">
    <location>
        <begin position="52"/>
        <end position="254"/>
    </location>
</feature>
<evidence type="ECO:0000256" key="3">
    <source>
        <dbReference type="ARBA" id="ARBA00022475"/>
    </source>
</evidence>
<feature type="transmembrane region" description="Helical" evidence="7">
    <location>
        <begin position="190"/>
        <end position="213"/>
    </location>
</feature>
<sequence length="528" mass="57153">MANRTQPIRPIHFIAGGGAFALLLVLTIGTVIAVWTHAEIGSGLSSSDWSAVRFTLSQAFVSASVSIVLAIPVARALARRKFRGRALMVSFLGAPFILPAIVAVLGIVAVWGRSGWVSQAIAPFGFSPLNIYGYFGVVFAHVFFNLPLATRLLLQGWLSIPAEHFRLCAQLDMSPSEIGKHLERPMLWSVLPGAFLLVFLLCISSFAVVLALGGGPRATTVELAIYQALRFDFDLSKAALLAVVQFGLCTSVALACIFIAKPTNFAFGLDRPPERWDGKGTFHIICDSISLILLTLFLFLPLLALFIRGLIPIAHLPIKIYAAALNSVVIAVGSAMLTIVMSLALAALIIRIARRRKRISQIVEGLGFLTLAASPFVIGTGLFIIINPYISPFAVALPVTALINAAMSLPFALRIILPAMTRAEDHYGTLGDSLGMERWTRFRIAIWPRLKRPIGFAAGLSAALSMGDLGVIALFAPPDIETLPLMMYRLMAAYQLKMASGVALLLISLSLILFWLFDRGGQLEHHTR</sequence>